<name>A0AAF0CSQ4_9BACT</name>
<dbReference type="EC" id="3.4.24.-" evidence="7"/>
<dbReference type="PANTHER" id="PTHR10201:SF272">
    <property type="entry name" value="METALLOENDOPROTEINASE 5-MMP"/>
    <property type="match status" value="1"/>
</dbReference>
<dbReference type="InterPro" id="IPR024079">
    <property type="entry name" value="MetalloPept_cat_dom_sf"/>
</dbReference>
<dbReference type="RefSeq" id="WP_330931558.1">
    <property type="nucleotide sequence ID" value="NZ_CP119075.1"/>
</dbReference>
<keyword evidence="4" id="KW-0862">Zinc</keyword>
<dbReference type="AlphaFoldDB" id="A0AAF0CSQ4"/>
<dbReference type="PRINTS" id="PR00138">
    <property type="entry name" value="MATRIXIN"/>
</dbReference>
<protein>
    <submittedName>
        <fullName evidence="7">Matrixin family metalloprotease</fullName>
        <ecNumber evidence="7">3.4.24.-</ecNumber>
    </submittedName>
</protein>
<evidence type="ECO:0000256" key="4">
    <source>
        <dbReference type="ARBA" id="ARBA00022833"/>
    </source>
</evidence>
<dbReference type="SMART" id="SM00409">
    <property type="entry name" value="IG"/>
    <property type="match status" value="1"/>
</dbReference>
<dbReference type="InterPro" id="IPR013783">
    <property type="entry name" value="Ig-like_fold"/>
</dbReference>
<proteinExistence type="predicted"/>
<feature type="signal peptide" evidence="5">
    <location>
        <begin position="1"/>
        <end position="34"/>
    </location>
</feature>
<evidence type="ECO:0000256" key="3">
    <source>
        <dbReference type="ARBA" id="ARBA00022801"/>
    </source>
</evidence>
<gene>
    <name evidence="7" type="ORF">PXH66_11145</name>
</gene>
<dbReference type="Pfam" id="PF00413">
    <property type="entry name" value="Peptidase_M10"/>
    <property type="match status" value="1"/>
</dbReference>
<keyword evidence="8" id="KW-1185">Reference proteome</keyword>
<dbReference type="GO" id="GO:0004222">
    <property type="term" value="F:metalloendopeptidase activity"/>
    <property type="evidence" value="ECO:0007669"/>
    <property type="project" value="InterPro"/>
</dbReference>
<evidence type="ECO:0000256" key="2">
    <source>
        <dbReference type="ARBA" id="ARBA00022723"/>
    </source>
</evidence>
<dbReference type="GO" id="GO:0030198">
    <property type="term" value="P:extracellular matrix organization"/>
    <property type="evidence" value="ECO:0007669"/>
    <property type="project" value="TreeGrafter"/>
</dbReference>
<keyword evidence="7" id="KW-0482">Metalloprotease</keyword>
<dbReference type="EMBL" id="CP119075">
    <property type="protein sequence ID" value="WED67404.1"/>
    <property type="molecule type" value="Genomic_DNA"/>
</dbReference>
<evidence type="ECO:0000313" key="7">
    <source>
        <dbReference type="EMBL" id="WED67404.1"/>
    </source>
</evidence>
<dbReference type="GO" id="GO:0031012">
    <property type="term" value="C:extracellular matrix"/>
    <property type="evidence" value="ECO:0007669"/>
    <property type="project" value="InterPro"/>
</dbReference>
<dbReference type="InterPro" id="IPR021190">
    <property type="entry name" value="Pept_M10A"/>
</dbReference>
<dbReference type="InterPro" id="IPR036179">
    <property type="entry name" value="Ig-like_dom_sf"/>
</dbReference>
<reference evidence="7" key="1">
    <citation type="submission" date="2023-03" db="EMBL/GenBank/DDBJ databases">
        <title>Lomoglobus Profundus gen. nov., sp. nov., a novel member of the phylum Verrucomicrobia, isolated from deep-marine sediment of South China Sea.</title>
        <authorList>
            <person name="Ahmad T."/>
            <person name="Ishaq S.E."/>
            <person name="Wang F."/>
        </authorList>
    </citation>
    <scope>NUCLEOTIDE SEQUENCE</scope>
    <source>
        <strain evidence="7">LMO-M01</strain>
    </source>
</reference>
<dbReference type="InterPro" id="IPR001818">
    <property type="entry name" value="Pept_M10_metallopeptidase"/>
</dbReference>
<accession>A0AAF0CSQ4</accession>
<keyword evidence="1" id="KW-0645">Protease</keyword>
<feature type="chain" id="PRO_5041952179" evidence="5">
    <location>
        <begin position="35"/>
        <end position="602"/>
    </location>
</feature>
<evidence type="ECO:0000259" key="6">
    <source>
        <dbReference type="SMART" id="SM00409"/>
    </source>
</evidence>
<dbReference type="PANTHER" id="PTHR10201">
    <property type="entry name" value="MATRIX METALLOPROTEINASE"/>
    <property type="match status" value="1"/>
</dbReference>
<dbReference type="InterPro" id="IPR003599">
    <property type="entry name" value="Ig_sub"/>
</dbReference>
<dbReference type="GO" id="GO:0006508">
    <property type="term" value="P:proteolysis"/>
    <property type="evidence" value="ECO:0007669"/>
    <property type="project" value="UniProtKB-KW"/>
</dbReference>
<evidence type="ECO:0000256" key="5">
    <source>
        <dbReference type="SAM" id="SignalP"/>
    </source>
</evidence>
<keyword evidence="2" id="KW-0479">Metal-binding</keyword>
<dbReference type="Gene3D" id="3.40.390.10">
    <property type="entry name" value="Collagenase (Catalytic Domain)"/>
    <property type="match status" value="1"/>
</dbReference>
<feature type="domain" description="Immunoglobulin" evidence="6">
    <location>
        <begin position="232"/>
        <end position="319"/>
    </location>
</feature>
<dbReference type="Proteomes" id="UP001218638">
    <property type="component" value="Chromosome"/>
</dbReference>
<keyword evidence="3 7" id="KW-0378">Hydrolase</keyword>
<evidence type="ECO:0000256" key="1">
    <source>
        <dbReference type="ARBA" id="ARBA00022670"/>
    </source>
</evidence>
<sequence>MNAPSPSRSSLHLIKPWLIGAAALVSAASTQAWTALGPTWPSGTVVFHLNLDDDGAPLINTVLSDNSANWNSVIEASLVNWNAVLNRIELVSAARVEAPAYNNGVTEFYWGNEVFGEEIDENVLGVTLYIRDPLNSAAMKETDIVFHADAATWNSYRGSHRNGSADFKRVALHEIGHALGLGHPDQANPVQTVEAVMNSTASNTDRLRADDIAGGEALYGQALVRPAFSRAPLSVTANVGDLVKFDFEVDGKLVSADTADPSLGHSWYFPRLDVESWLFTFHDPELFIGAAQTYDAGTYTVFIGNADGQVEAAAELVVNPVETSAATKMANLSTRAFAGSGSRTLTVGFVIEGTAPKRVLVRAVGPTLGEDPFNLPGTQADPRLTLIQSEVGDVATNDNWETNTTATAAEIAAITQSAGGFALPSGSLDAAILVELDPGVYTAQVEGAAGDEGLVIVEAYDVDATDSDSRLVNLSTRGYVSTGNNIIIAGLVVEGPAPRTYLLRAVGDTLLDFNILDYMDDTVMTLYQGQTIIRYVDDWDDPSEHQPMLESAMQQLGAFPLTDRQESALKITLAPGAYTLQVSGFGDAEGVALIEIYEFPED</sequence>
<evidence type="ECO:0000313" key="8">
    <source>
        <dbReference type="Proteomes" id="UP001218638"/>
    </source>
</evidence>
<dbReference type="SUPFAM" id="SSF55486">
    <property type="entry name" value="Metalloproteases ('zincins'), catalytic domain"/>
    <property type="match status" value="1"/>
</dbReference>
<dbReference type="SUPFAM" id="SSF48726">
    <property type="entry name" value="Immunoglobulin"/>
    <property type="match status" value="1"/>
</dbReference>
<dbReference type="KEGG" id="slom:PXH66_11145"/>
<organism evidence="7 8">
    <name type="scientific">Synoicihabitans lomoniglobus</name>
    <dbReference type="NCBI Taxonomy" id="2909285"/>
    <lineage>
        <taxon>Bacteria</taxon>
        <taxon>Pseudomonadati</taxon>
        <taxon>Verrucomicrobiota</taxon>
        <taxon>Opitutia</taxon>
        <taxon>Opitutales</taxon>
        <taxon>Opitutaceae</taxon>
        <taxon>Synoicihabitans</taxon>
    </lineage>
</organism>
<keyword evidence="5" id="KW-0732">Signal</keyword>
<dbReference type="GO" id="GO:0030574">
    <property type="term" value="P:collagen catabolic process"/>
    <property type="evidence" value="ECO:0007669"/>
    <property type="project" value="TreeGrafter"/>
</dbReference>
<dbReference type="Gene3D" id="2.60.40.10">
    <property type="entry name" value="Immunoglobulins"/>
    <property type="match status" value="1"/>
</dbReference>
<dbReference type="GO" id="GO:0008270">
    <property type="term" value="F:zinc ion binding"/>
    <property type="evidence" value="ECO:0007669"/>
    <property type="project" value="InterPro"/>
</dbReference>